<proteinExistence type="predicted"/>
<dbReference type="RefSeq" id="XP_036363410.1">
    <property type="nucleotide sequence ID" value="XM_036507517.1"/>
</dbReference>
<organism evidence="2 3">
    <name type="scientific">Octopus sinensis</name>
    <name type="common">East Asian common octopus</name>
    <dbReference type="NCBI Taxonomy" id="2607531"/>
    <lineage>
        <taxon>Eukaryota</taxon>
        <taxon>Metazoa</taxon>
        <taxon>Spiralia</taxon>
        <taxon>Lophotrochozoa</taxon>
        <taxon>Mollusca</taxon>
        <taxon>Cephalopoda</taxon>
        <taxon>Coleoidea</taxon>
        <taxon>Octopodiformes</taxon>
        <taxon>Octopoda</taxon>
        <taxon>Incirrata</taxon>
        <taxon>Octopodidae</taxon>
        <taxon>Octopus</taxon>
    </lineage>
</organism>
<feature type="compositionally biased region" description="Low complexity" evidence="1">
    <location>
        <begin position="300"/>
        <end position="314"/>
    </location>
</feature>
<evidence type="ECO:0000313" key="2">
    <source>
        <dbReference type="Proteomes" id="UP000515154"/>
    </source>
</evidence>
<feature type="region of interest" description="Disordered" evidence="1">
    <location>
        <begin position="283"/>
        <end position="316"/>
    </location>
</feature>
<keyword evidence="2" id="KW-1185">Reference proteome</keyword>
<evidence type="ECO:0000256" key="1">
    <source>
        <dbReference type="SAM" id="MobiDB-lite"/>
    </source>
</evidence>
<dbReference type="AlphaFoldDB" id="A0A7E6F7Y3"/>
<dbReference type="KEGG" id="osn:118765439"/>
<protein>
    <submittedName>
        <fullName evidence="3">Uncharacterized protein LOC118765439</fullName>
    </submittedName>
</protein>
<dbReference type="Proteomes" id="UP000515154">
    <property type="component" value="Linkage group LG1"/>
</dbReference>
<gene>
    <name evidence="3" type="primary">LOC118765439</name>
</gene>
<reference evidence="3" key="1">
    <citation type="submission" date="2025-08" db="UniProtKB">
        <authorList>
            <consortium name="RefSeq"/>
        </authorList>
    </citation>
    <scope>IDENTIFICATION</scope>
</reference>
<sequence>MFNGKRRSLLFESGCTDTKQSTIQTLLNFSFQESQHQLDNESVNADNVNGITDGWKKVTSIYVPEPKNTTRLKKKFNGQSRSLGCFGNYRYDRRKMKLLFTDNLKLIYNSENYEYIPLNGVYQVSKSAEAFSDALNCKRGNFGKRILLPLNEPVSSQKEVNLVEENKSCFSLSPETENNYQSAKTKNVSSSASLSDLRIGVDNPFTLLKKTLNKNQLPKSKSADIKGKNTYSTIFEKFKEMFFDELVPREQQISKNIYYNSVIYPQLKYPDLGSSVHLKSVMQERKCHESSQTSKNSDHSTGSSTSQTNSNANSYDITSSLKTKGLQTPKKGNKAVAVNETSKNLIYRHNNSNIVIQPDVICKQSDTLTEEVLPEIFGKRIKANPSIHRWL</sequence>
<accession>A0A7E6F7Y3</accession>
<name>A0A7E6F7Y3_9MOLL</name>
<evidence type="ECO:0000313" key="3">
    <source>
        <dbReference type="RefSeq" id="XP_036363410.1"/>
    </source>
</evidence>